<reference evidence="2" key="1">
    <citation type="submission" date="2020-02" db="EMBL/GenBank/DDBJ databases">
        <authorList>
            <person name="Scholz U."/>
            <person name="Mascher M."/>
            <person name="Fiebig A."/>
        </authorList>
    </citation>
    <scope>NUCLEOTIDE SEQUENCE</scope>
</reference>
<evidence type="ECO:0000256" key="1">
    <source>
        <dbReference type="SAM" id="MobiDB-lite"/>
    </source>
</evidence>
<dbReference type="Proteomes" id="UP000663760">
    <property type="component" value="Chromosome 3"/>
</dbReference>
<feature type="region of interest" description="Disordered" evidence="1">
    <location>
        <begin position="58"/>
        <end position="191"/>
    </location>
</feature>
<dbReference type="PANTHER" id="PTHR13582">
    <property type="entry name" value="M-PHASE PHOSPHOPROTEIN 6"/>
    <property type="match status" value="1"/>
</dbReference>
<dbReference type="PANTHER" id="PTHR13582:SF0">
    <property type="entry name" value="M-PHASE PHOSPHOPROTEIN 6"/>
    <property type="match status" value="1"/>
</dbReference>
<protein>
    <submittedName>
        <fullName evidence="2">Uncharacterized protein</fullName>
    </submittedName>
</protein>
<keyword evidence="3" id="KW-1185">Reference proteome</keyword>
<gene>
    <name evidence="2" type="ORF">SI8410_03003605</name>
</gene>
<feature type="region of interest" description="Disordered" evidence="1">
    <location>
        <begin position="1"/>
        <end position="38"/>
    </location>
</feature>
<accession>A0A7I8K765</accession>
<feature type="compositionally biased region" description="Basic and acidic residues" evidence="1">
    <location>
        <begin position="21"/>
        <end position="37"/>
    </location>
</feature>
<dbReference type="GO" id="GO:0000460">
    <property type="term" value="P:maturation of 5.8S rRNA"/>
    <property type="evidence" value="ECO:0007669"/>
    <property type="project" value="TreeGrafter"/>
</dbReference>
<evidence type="ECO:0000313" key="3">
    <source>
        <dbReference type="Proteomes" id="UP000663760"/>
    </source>
</evidence>
<evidence type="ECO:0000313" key="2">
    <source>
        <dbReference type="EMBL" id="CAA7392748.1"/>
    </source>
</evidence>
<name>A0A7I8K765_SPIIN</name>
<feature type="compositionally biased region" description="Polar residues" evidence="1">
    <location>
        <begin position="85"/>
        <end position="99"/>
    </location>
</feature>
<dbReference type="OrthoDB" id="2019850at2759"/>
<organism evidence="2 3">
    <name type="scientific">Spirodela intermedia</name>
    <name type="common">Intermediate duckweed</name>
    <dbReference type="NCBI Taxonomy" id="51605"/>
    <lineage>
        <taxon>Eukaryota</taxon>
        <taxon>Viridiplantae</taxon>
        <taxon>Streptophyta</taxon>
        <taxon>Embryophyta</taxon>
        <taxon>Tracheophyta</taxon>
        <taxon>Spermatophyta</taxon>
        <taxon>Magnoliopsida</taxon>
        <taxon>Liliopsida</taxon>
        <taxon>Araceae</taxon>
        <taxon>Lemnoideae</taxon>
        <taxon>Spirodela</taxon>
    </lineage>
</organism>
<proteinExistence type="predicted"/>
<sequence length="191" mass="20734">MAKRELSSTLKNLKFMQRASPKVEKPKEEEVKLKPDDGFSSLASVSRKCIVITEGNPYQGEAKGRMSFQNFNPSVDRMYQGAAATPSQSTSGNENQNMAASERENGDPSEDMIAGSPKNGPAADLKRKQPDVDGVDSLGHKSLGNPSGDGNGQASSRGNGKGSHKQQKRDKRLDWNVLRPPKLQARRSGNH</sequence>
<dbReference type="EMBL" id="LR746266">
    <property type="protein sequence ID" value="CAA7392748.1"/>
    <property type="molecule type" value="Genomic_DNA"/>
</dbReference>
<dbReference type="AlphaFoldDB" id="A0A7I8K765"/>
<dbReference type="InterPro" id="IPR019324">
    <property type="entry name" value="MPP6"/>
</dbReference>
<dbReference type="Pfam" id="PF10175">
    <property type="entry name" value="MPP6"/>
    <property type="match status" value="1"/>
</dbReference>